<keyword evidence="5" id="KW-1185">Reference proteome</keyword>
<name>A0A2V2N1F3_9EURY</name>
<reference evidence="4 5" key="1">
    <citation type="submission" date="2018-05" db="EMBL/GenBank/DDBJ databases">
        <title>Draft genome of Methanospirillum lacunae Ki8-1.</title>
        <authorList>
            <person name="Dueholm M.S."/>
            <person name="Nielsen P.H."/>
            <person name="Bakmann L.F."/>
            <person name="Otzen D.E."/>
        </authorList>
    </citation>
    <scope>NUCLEOTIDE SEQUENCE [LARGE SCALE GENOMIC DNA]</scope>
    <source>
        <strain evidence="4 5">Ki8-1</strain>
    </source>
</reference>
<dbReference type="OrthoDB" id="86314at2157"/>
<accession>A0A2V2N1F3</accession>
<dbReference type="GO" id="GO:0000160">
    <property type="term" value="P:phosphorelay signal transduction system"/>
    <property type="evidence" value="ECO:0007669"/>
    <property type="project" value="InterPro"/>
</dbReference>
<dbReference type="SMART" id="SM00448">
    <property type="entry name" value="REC"/>
    <property type="match status" value="1"/>
</dbReference>
<dbReference type="PANTHER" id="PTHR44591:SF3">
    <property type="entry name" value="RESPONSE REGULATORY DOMAIN-CONTAINING PROTEIN"/>
    <property type="match status" value="1"/>
</dbReference>
<evidence type="ECO:0000313" key="5">
    <source>
        <dbReference type="Proteomes" id="UP000245657"/>
    </source>
</evidence>
<sequence>MSGILIVDDNPLQLNQLKSILNEAGYPVIGAASSGTEAVKLLRSIHPSLITLDIVMPDMNGLDLLRSIRAAYPSIPVMVCSSFGHEVVADLARRSGAFAFFPKPYPTLRLLQEVERMIGPPKNQVPDLS</sequence>
<dbReference type="GeneID" id="97547502"/>
<evidence type="ECO:0000256" key="1">
    <source>
        <dbReference type="ARBA" id="ARBA00022553"/>
    </source>
</evidence>
<dbReference type="Gene3D" id="3.40.50.2300">
    <property type="match status" value="1"/>
</dbReference>
<proteinExistence type="predicted"/>
<dbReference type="PANTHER" id="PTHR44591">
    <property type="entry name" value="STRESS RESPONSE REGULATOR PROTEIN 1"/>
    <property type="match status" value="1"/>
</dbReference>
<dbReference type="InterPro" id="IPR001789">
    <property type="entry name" value="Sig_transdc_resp-reg_receiver"/>
</dbReference>
<dbReference type="Proteomes" id="UP000245657">
    <property type="component" value="Unassembled WGS sequence"/>
</dbReference>
<evidence type="ECO:0000259" key="3">
    <source>
        <dbReference type="PROSITE" id="PS50110"/>
    </source>
</evidence>
<comment type="caution">
    <text evidence="4">The sequence shown here is derived from an EMBL/GenBank/DDBJ whole genome shotgun (WGS) entry which is preliminary data.</text>
</comment>
<feature type="domain" description="Response regulatory" evidence="3">
    <location>
        <begin position="3"/>
        <end position="118"/>
    </location>
</feature>
<keyword evidence="1 2" id="KW-0597">Phosphoprotein</keyword>
<organism evidence="4 5">
    <name type="scientific">Methanospirillum lacunae</name>
    <dbReference type="NCBI Taxonomy" id="668570"/>
    <lineage>
        <taxon>Archaea</taxon>
        <taxon>Methanobacteriati</taxon>
        <taxon>Methanobacteriota</taxon>
        <taxon>Stenosarchaea group</taxon>
        <taxon>Methanomicrobia</taxon>
        <taxon>Methanomicrobiales</taxon>
        <taxon>Methanospirillaceae</taxon>
        <taxon>Methanospirillum</taxon>
    </lineage>
</organism>
<dbReference type="SUPFAM" id="SSF52172">
    <property type="entry name" value="CheY-like"/>
    <property type="match status" value="1"/>
</dbReference>
<protein>
    <submittedName>
        <fullName evidence="4">Two-component system response regulator</fullName>
    </submittedName>
</protein>
<evidence type="ECO:0000313" key="4">
    <source>
        <dbReference type="EMBL" id="PWR69977.1"/>
    </source>
</evidence>
<dbReference type="EMBL" id="QGMY01000017">
    <property type="protein sequence ID" value="PWR69977.1"/>
    <property type="molecule type" value="Genomic_DNA"/>
</dbReference>
<dbReference type="PROSITE" id="PS50110">
    <property type="entry name" value="RESPONSE_REGULATORY"/>
    <property type="match status" value="1"/>
</dbReference>
<dbReference type="RefSeq" id="WP_109970041.1">
    <property type="nucleotide sequence ID" value="NZ_CP176093.1"/>
</dbReference>
<dbReference type="AlphaFoldDB" id="A0A2V2N1F3"/>
<feature type="modified residue" description="4-aspartylphosphate" evidence="2">
    <location>
        <position position="53"/>
    </location>
</feature>
<dbReference type="Pfam" id="PF00072">
    <property type="entry name" value="Response_reg"/>
    <property type="match status" value="1"/>
</dbReference>
<dbReference type="InterPro" id="IPR050595">
    <property type="entry name" value="Bact_response_regulator"/>
</dbReference>
<evidence type="ECO:0000256" key="2">
    <source>
        <dbReference type="PROSITE-ProRule" id="PRU00169"/>
    </source>
</evidence>
<gene>
    <name evidence="4" type="ORF">DK846_16230</name>
</gene>
<dbReference type="InterPro" id="IPR011006">
    <property type="entry name" value="CheY-like_superfamily"/>
</dbReference>